<name>A0A3S4P0S3_9MAGN</name>
<dbReference type="GO" id="GO:0005634">
    <property type="term" value="C:nucleus"/>
    <property type="evidence" value="ECO:0007669"/>
    <property type="project" value="UniProtKB-SubCell"/>
</dbReference>
<protein>
    <submittedName>
        <fullName evidence="9">Zinc finger CCCH domain-containing protein 46</fullName>
    </submittedName>
</protein>
<accession>A0A3S4P0S3</accession>
<evidence type="ECO:0000256" key="7">
    <source>
        <dbReference type="SAM" id="MobiDB-lite"/>
    </source>
</evidence>
<keyword evidence="2 6" id="KW-0479">Metal-binding</keyword>
<feature type="region of interest" description="Disordered" evidence="7">
    <location>
        <begin position="28"/>
        <end position="96"/>
    </location>
</feature>
<feature type="compositionally biased region" description="Polar residues" evidence="7">
    <location>
        <begin position="314"/>
        <end position="325"/>
    </location>
</feature>
<evidence type="ECO:0000313" key="9">
    <source>
        <dbReference type="EMBL" id="RWR84209.1"/>
    </source>
</evidence>
<dbReference type="PANTHER" id="PTHR46527">
    <property type="entry name" value="NUCLEOPORIN-LIKE PROTEIN 2"/>
    <property type="match status" value="1"/>
</dbReference>
<sequence length="427" mass="46874">MSRRNELCRNFQRGSCQYGDRCRFVHATQQQQKPNPSGFGPQSGSRFNQQQQKPNPFGFGAQSGSQFNQQQQKPNPFGFGARNSSQSKGTSDIGTKYQNEVKPFENKWIRSSTVASGNATPSRQTDNQPRVVHKCTDPESCKRQIAENLKQERPLWMLTCYGHSENRPCDIFGDISYEELRAVAYQDSNLGMSHQAIVERERNLLNSKLTEFENLLRNPYILSSPGSPATTTPFRATNSNATSMGVQNNMPIPVSSFSQLGSSINSVYNTRPLAPSNSAIGPSAPSPFQISSQAPGGFGINSSTFGSSGPFGSKQPTQLFGSAQTSNNLNFNNGVVNVGSSLPSFSQAPSPFFPSSASNLLTTLVNGAKDAANVAEDEKNTKVPEDIANQLKKEDMAIWLKKEWKRGEIPEEAPPDWLIEWLAKDSK</sequence>
<proteinExistence type="predicted"/>
<reference evidence="9 10" key="1">
    <citation type="journal article" date="2019" name="Nat. Plants">
        <title>Stout camphor tree genome fills gaps in understanding of flowering plant genome evolution.</title>
        <authorList>
            <person name="Chaw S.M."/>
            <person name="Liu Y.C."/>
            <person name="Wu Y.W."/>
            <person name="Wang H.Y."/>
            <person name="Lin C.I."/>
            <person name="Wu C.S."/>
            <person name="Ke H.M."/>
            <person name="Chang L.Y."/>
            <person name="Hsu C.Y."/>
            <person name="Yang H.T."/>
            <person name="Sudianto E."/>
            <person name="Hsu M.H."/>
            <person name="Wu K.P."/>
            <person name="Wang L.N."/>
            <person name="Leebens-Mack J.H."/>
            <person name="Tsai I.J."/>
        </authorList>
    </citation>
    <scope>NUCLEOTIDE SEQUENCE [LARGE SCALE GENOMIC DNA]</scope>
    <source>
        <strain evidence="10">cv. Chaw 1501</strain>
        <tissue evidence="9">Young leaves</tissue>
    </source>
</reference>
<feature type="compositionally biased region" description="Low complexity" evidence="7">
    <location>
        <begin position="302"/>
        <end position="313"/>
    </location>
</feature>
<dbReference type="PROSITE" id="PS50103">
    <property type="entry name" value="ZF_C3H1"/>
    <property type="match status" value="1"/>
</dbReference>
<dbReference type="SMART" id="SM00356">
    <property type="entry name" value="ZnF_C3H1"/>
    <property type="match status" value="1"/>
</dbReference>
<dbReference type="Gene3D" id="4.10.1000.10">
    <property type="entry name" value="Zinc finger, CCCH-type"/>
    <property type="match status" value="1"/>
</dbReference>
<evidence type="ECO:0000256" key="2">
    <source>
        <dbReference type="ARBA" id="ARBA00022723"/>
    </source>
</evidence>
<dbReference type="InterPro" id="IPR000571">
    <property type="entry name" value="Znf_CCCH"/>
</dbReference>
<dbReference type="EMBL" id="QPKB01000005">
    <property type="protein sequence ID" value="RWR84209.1"/>
    <property type="molecule type" value="Genomic_DNA"/>
</dbReference>
<feature type="compositionally biased region" description="Polar residues" evidence="7">
    <location>
        <begin position="112"/>
        <end position="128"/>
    </location>
</feature>
<feature type="zinc finger region" description="C3H1-type" evidence="6">
    <location>
        <begin position="2"/>
        <end position="29"/>
    </location>
</feature>
<dbReference type="InterPro" id="IPR051767">
    <property type="entry name" value="Nucleoporin_NUP42"/>
</dbReference>
<evidence type="ECO:0000256" key="3">
    <source>
        <dbReference type="ARBA" id="ARBA00022771"/>
    </source>
</evidence>
<evidence type="ECO:0000256" key="4">
    <source>
        <dbReference type="ARBA" id="ARBA00022833"/>
    </source>
</evidence>
<evidence type="ECO:0000256" key="6">
    <source>
        <dbReference type="PROSITE-ProRule" id="PRU00723"/>
    </source>
</evidence>
<dbReference type="OrthoDB" id="250836at2759"/>
<dbReference type="SUPFAM" id="SSF90229">
    <property type="entry name" value="CCCH zinc finger"/>
    <property type="match status" value="1"/>
</dbReference>
<dbReference type="Pfam" id="PF00642">
    <property type="entry name" value="zf-CCCH"/>
    <property type="match status" value="1"/>
</dbReference>
<evidence type="ECO:0000259" key="8">
    <source>
        <dbReference type="PROSITE" id="PS50103"/>
    </source>
</evidence>
<keyword evidence="10" id="KW-1185">Reference proteome</keyword>
<keyword evidence="5" id="KW-0539">Nucleus</keyword>
<feature type="domain" description="C3H1-type" evidence="8">
    <location>
        <begin position="2"/>
        <end position="29"/>
    </location>
</feature>
<dbReference type="AlphaFoldDB" id="A0A3S4P0S3"/>
<dbReference type="InterPro" id="IPR036855">
    <property type="entry name" value="Znf_CCCH_sf"/>
</dbReference>
<dbReference type="STRING" id="337451.A0A3S4P0S3"/>
<dbReference type="GO" id="GO:0008270">
    <property type="term" value="F:zinc ion binding"/>
    <property type="evidence" value="ECO:0007669"/>
    <property type="project" value="UniProtKB-KW"/>
</dbReference>
<evidence type="ECO:0000313" key="10">
    <source>
        <dbReference type="Proteomes" id="UP000283530"/>
    </source>
</evidence>
<feature type="compositionally biased region" description="Low complexity" evidence="7">
    <location>
        <begin position="57"/>
        <end position="80"/>
    </location>
</feature>
<dbReference type="PANTHER" id="PTHR46527:SF1">
    <property type="entry name" value="NUCLEOPORIN NUP42"/>
    <property type="match status" value="1"/>
</dbReference>
<comment type="caution">
    <text evidence="9">The sequence shown here is derived from an EMBL/GenBank/DDBJ whole genome shotgun (WGS) entry which is preliminary data.</text>
</comment>
<evidence type="ECO:0000256" key="5">
    <source>
        <dbReference type="ARBA" id="ARBA00023242"/>
    </source>
</evidence>
<comment type="subcellular location">
    <subcellularLocation>
        <location evidence="1">Nucleus</location>
    </subcellularLocation>
</comment>
<feature type="region of interest" description="Disordered" evidence="7">
    <location>
        <begin position="112"/>
        <end position="133"/>
    </location>
</feature>
<evidence type="ECO:0000256" key="1">
    <source>
        <dbReference type="ARBA" id="ARBA00004123"/>
    </source>
</evidence>
<organism evidence="9 10">
    <name type="scientific">Cinnamomum micranthum f. kanehirae</name>
    <dbReference type="NCBI Taxonomy" id="337451"/>
    <lineage>
        <taxon>Eukaryota</taxon>
        <taxon>Viridiplantae</taxon>
        <taxon>Streptophyta</taxon>
        <taxon>Embryophyta</taxon>
        <taxon>Tracheophyta</taxon>
        <taxon>Spermatophyta</taxon>
        <taxon>Magnoliopsida</taxon>
        <taxon>Magnoliidae</taxon>
        <taxon>Laurales</taxon>
        <taxon>Lauraceae</taxon>
        <taxon>Cinnamomum</taxon>
    </lineage>
</organism>
<feature type="compositionally biased region" description="Polar residues" evidence="7">
    <location>
        <begin position="82"/>
        <end position="96"/>
    </location>
</feature>
<feature type="region of interest" description="Disordered" evidence="7">
    <location>
        <begin position="299"/>
        <end position="325"/>
    </location>
</feature>
<dbReference type="Proteomes" id="UP000283530">
    <property type="component" value="Unassembled WGS sequence"/>
</dbReference>
<keyword evidence="3 6" id="KW-0863">Zinc-finger</keyword>
<feature type="compositionally biased region" description="Polar residues" evidence="7">
    <location>
        <begin position="28"/>
        <end position="54"/>
    </location>
</feature>
<gene>
    <name evidence="9" type="ORF">CKAN_01300100</name>
</gene>
<keyword evidence="4 6" id="KW-0862">Zinc</keyword>